<evidence type="ECO:0000313" key="2">
    <source>
        <dbReference type="EMBL" id="AUX39725.1"/>
    </source>
</evidence>
<dbReference type="Pfam" id="PF08388">
    <property type="entry name" value="GIIM"/>
    <property type="match status" value="1"/>
</dbReference>
<feature type="domain" description="Group II intron maturase-specific" evidence="1">
    <location>
        <begin position="145"/>
        <end position="218"/>
    </location>
</feature>
<protein>
    <recommendedName>
        <fullName evidence="1">Group II intron maturase-specific domain-containing protein</fullName>
    </recommendedName>
</protein>
<dbReference type="EMBL" id="CP012673">
    <property type="protein sequence ID" value="AUX39725.1"/>
    <property type="molecule type" value="Genomic_DNA"/>
</dbReference>
<dbReference type="InterPro" id="IPR013597">
    <property type="entry name" value="Mat_intron_G2"/>
</dbReference>
<evidence type="ECO:0000313" key="3">
    <source>
        <dbReference type="Proteomes" id="UP000238348"/>
    </source>
</evidence>
<dbReference type="RefSeq" id="WP_104977649.1">
    <property type="nucleotide sequence ID" value="NZ_CP012673.1"/>
</dbReference>
<name>A0A2L0EK96_SORCE</name>
<proteinExistence type="predicted"/>
<dbReference type="AlphaFoldDB" id="A0A2L0EK96"/>
<gene>
    <name evidence="2" type="ORF">SOCE26_011200</name>
</gene>
<sequence>MPETPSSATISPKLERIATLAKRAPGIALTSLAHHIDLDWLREAYRRTRKDGATGAVVLLFSRQDDARRVLEVLPRRFGKYGLTPHPDKTRLVPFRRPALDARPEGSKIPTPGTFGLLGLTHHWMRTRRGVWVIKQRTASNRFTRALARVAQWCRDNRHQPVGWQWRMLSQKLRGHFGYYGITGNFEAIGRFYNEVRRVWRKWLHRRSQRARMSWERMAALLER</sequence>
<evidence type="ECO:0000259" key="1">
    <source>
        <dbReference type="Pfam" id="PF08388"/>
    </source>
</evidence>
<reference evidence="2 3" key="1">
    <citation type="submission" date="2015-09" db="EMBL/GenBank/DDBJ databases">
        <title>Sorangium comparison.</title>
        <authorList>
            <person name="Zaburannyi N."/>
            <person name="Bunk B."/>
            <person name="Overmann J."/>
            <person name="Mueller R."/>
        </authorList>
    </citation>
    <scope>NUCLEOTIDE SEQUENCE [LARGE SCALE GENOMIC DNA]</scope>
    <source>
        <strain evidence="2 3">So ce26</strain>
    </source>
</reference>
<dbReference type="OrthoDB" id="5366084at2"/>
<organism evidence="2 3">
    <name type="scientific">Sorangium cellulosum</name>
    <name type="common">Polyangium cellulosum</name>
    <dbReference type="NCBI Taxonomy" id="56"/>
    <lineage>
        <taxon>Bacteria</taxon>
        <taxon>Pseudomonadati</taxon>
        <taxon>Myxococcota</taxon>
        <taxon>Polyangia</taxon>
        <taxon>Polyangiales</taxon>
        <taxon>Polyangiaceae</taxon>
        <taxon>Sorangium</taxon>
    </lineage>
</organism>
<accession>A0A2L0EK96</accession>
<dbReference type="Proteomes" id="UP000238348">
    <property type="component" value="Chromosome"/>
</dbReference>